<name>A0A1M5DDD2_9BACT</name>
<keyword evidence="2" id="KW-0732">Signal</keyword>
<gene>
    <name evidence="3" type="ORF">SAMN05444008_110183</name>
</gene>
<dbReference type="OrthoDB" id="5490906at2"/>
<evidence type="ECO:0000313" key="3">
    <source>
        <dbReference type="EMBL" id="SHF64936.1"/>
    </source>
</evidence>
<evidence type="ECO:0000256" key="1">
    <source>
        <dbReference type="SAM" id="MobiDB-lite"/>
    </source>
</evidence>
<dbReference type="AlphaFoldDB" id="A0A1M5DDD2"/>
<feature type="chain" id="PRO_5012906206" evidence="2">
    <location>
        <begin position="20"/>
        <end position="474"/>
    </location>
</feature>
<keyword evidence="4" id="KW-1185">Reference proteome</keyword>
<reference evidence="3 4" key="1">
    <citation type="submission" date="2016-11" db="EMBL/GenBank/DDBJ databases">
        <authorList>
            <person name="Jaros S."/>
            <person name="Januszkiewicz K."/>
            <person name="Wedrychowicz H."/>
        </authorList>
    </citation>
    <scope>NUCLEOTIDE SEQUENCE [LARGE SCALE GENOMIC DNA]</scope>
    <source>
        <strain evidence="3 4">DSM 26897</strain>
    </source>
</reference>
<evidence type="ECO:0000313" key="4">
    <source>
        <dbReference type="Proteomes" id="UP000184368"/>
    </source>
</evidence>
<evidence type="ECO:0000256" key="2">
    <source>
        <dbReference type="SAM" id="SignalP"/>
    </source>
</evidence>
<feature type="compositionally biased region" description="Basic and acidic residues" evidence="1">
    <location>
        <begin position="28"/>
        <end position="38"/>
    </location>
</feature>
<dbReference type="EMBL" id="FQUO01000010">
    <property type="protein sequence ID" value="SHF64936.1"/>
    <property type="molecule type" value="Genomic_DNA"/>
</dbReference>
<accession>A0A1M5DDD2</accession>
<protein>
    <submittedName>
        <fullName evidence="3">Uncharacterized protein</fullName>
    </submittedName>
</protein>
<feature type="signal peptide" evidence="2">
    <location>
        <begin position="1"/>
        <end position="19"/>
    </location>
</feature>
<organism evidence="3 4">
    <name type="scientific">Cnuella takakiae</name>
    <dbReference type="NCBI Taxonomy" id="1302690"/>
    <lineage>
        <taxon>Bacteria</taxon>
        <taxon>Pseudomonadati</taxon>
        <taxon>Bacteroidota</taxon>
        <taxon>Chitinophagia</taxon>
        <taxon>Chitinophagales</taxon>
        <taxon>Chitinophagaceae</taxon>
        <taxon>Cnuella</taxon>
    </lineage>
</organism>
<feature type="region of interest" description="Disordered" evidence="1">
    <location>
        <begin position="22"/>
        <end position="71"/>
    </location>
</feature>
<dbReference type="RefSeq" id="WP_073044371.1">
    <property type="nucleotide sequence ID" value="NZ_FQUO01000010.1"/>
</dbReference>
<dbReference type="STRING" id="1302690.BUE76_20565"/>
<dbReference type="Proteomes" id="UP000184368">
    <property type="component" value="Unassembled WGS sequence"/>
</dbReference>
<sequence>MKQLTAFVMSLLITQALLAQEHQHHQHDHATPKTDTVKPRQQSHTGGHDHSTASHAQHDDHPSEVPMSHAFSFNLPMNRNGSGTGWLPDESPMYGQMYHSKKWMYMLHYNAFLRYNKQDLLDRGTRGDAKVDAPNWVMLMGQRRVGKNGLFRFSGMLSLDPVIAGGAGYPLLFQTGESWKGKPLVDRQHPHDLVSELSVGYSLALSPKADVYAYVGLPGEPAIGPVAFMHRPSALLNPDATLSHHWTDATHITFGVATLGVRYGKFKVEGSSFTGREPDEARYGFDKPRFDSWSGRLSYNPSANWAMQVSHGFLKEPEPLHPGEDVRRTTASVIYSKYNQGNSYWNATALWGVNKTKNHKGEHAALVEGAYTVRRLGVYSRYEWVQKSTEELVLDEEAYGHDALFGVHAITAGLNYRLFTVGNINIAGGGHLTFFSPDQRLASLYGQNPLGAQVYLRFYPGLMGRKAGRYLLPY</sequence>
<feature type="compositionally biased region" description="Basic and acidic residues" evidence="1">
    <location>
        <begin position="46"/>
        <end position="63"/>
    </location>
</feature>
<proteinExistence type="predicted"/>